<sequence>MTPSSAPPALGRFNAADDATALAALRTVCASDAWGKEVLAGRPYPDAEALYAASDAAVARLGPADLDEALAGHPPIGRPEPGDPGSAREQRGMAGAPAALRAEMLASNLAYQEKFGHVFLICATGRSAEEMLDAVRNRIDNSPQREREIVREELAKINRLRLARLAGTEGATVSTHILDTAAGRPAAGVAVALSVRDGSGTAWQPLGTSATDSDGRCKDLPALPAEAPHARLVFATEPCGAGFFPEVAVAFAVAPGEHYHVPLLLSPFGFSVYRGS</sequence>
<comment type="caution">
    <text evidence="12">The sequence shown here is derived from an EMBL/GenBank/DDBJ whole genome shotgun (WGS) entry which is preliminary data.</text>
</comment>
<name>A0A7Y7B072_STRMO</name>
<dbReference type="InterPro" id="IPR017595">
    <property type="entry name" value="OHCU_decarboxylase-2"/>
</dbReference>
<feature type="region of interest" description="Disordered" evidence="9">
    <location>
        <begin position="68"/>
        <end position="94"/>
    </location>
</feature>
<feature type="binding site" evidence="8">
    <location>
        <position position="273"/>
    </location>
    <ligand>
        <name>substrate</name>
    </ligand>
</feature>
<dbReference type="Pfam" id="PF00576">
    <property type="entry name" value="Transthyretin"/>
    <property type="match status" value="1"/>
</dbReference>
<feature type="domain" description="Transthyretin/hydroxyisourate hydrolase" evidence="10">
    <location>
        <begin position="173"/>
        <end position="275"/>
    </location>
</feature>
<feature type="binding site" evidence="8">
    <location>
        <position position="176"/>
    </location>
    <ligand>
        <name>substrate</name>
    </ligand>
</feature>
<dbReference type="InterPro" id="IPR023418">
    <property type="entry name" value="Thyroxine_BS"/>
</dbReference>
<comment type="pathway">
    <text evidence="3">Purine metabolism; urate degradation; (S)-allantoin from urate: step 3/3.</text>
</comment>
<dbReference type="EC" id="4.1.1.97" evidence="12"/>
<evidence type="ECO:0000256" key="4">
    <source>
        <dbReference type="ARBA" id="ARBA00022631"/>
    </source>
</evidence>
<organism evidence="12 13">
    <name type="scientific">Streptomyces morookaense</name>
    <name type="common">Streptoverticillium morookaense</name>
    <dbReference type="NCBI Taxonomy" id="1970"/>
    <lineage>
        <taxon>Bacteria</taxon>
        <taxon>Bacillati</taxon>
        <taxon>Actinomycetota</taxon>
        <taxon>Actinomycetes</taxon>
        <taxon>Kitasatosporales</taxon>
        <taxon>Streptomycetaceae</taxon>
        <taxon>Streptomyces</taxon>
    </lineage>
</organism>
<reference evidence="12 13" key="1">
    <citation type="submission" date="2020-04" db="EMBL/GenBank/DDBJ databases">
        <title>Draft Genome Sequence of Streptomyces morookaense DSM 40503, an 8-azaguanine-producing strain.</title>
        <authorList>
            <person name="Qi J."/>
            <person name="Gao J.-M."/>
        </authorList>
    </citation>
    <scope>NUCLEOTIDE SEQUENCE [LARGE SCALE GENOMIC DNA]</scope>
    <source>
        <strain evidence="12 13">DSM 40503</strain>
    </source>
</reference>
<proteinExistence type="predicted"/>
<keyword evidence="4" id="KW-0659">Purine metabolism</keyword>
<dbReference type="GO" id="GO:0033971">
    <property type="term" value="F:hydroxyisourate hydrolase activity"/>
    <property type="evidence" value="ECO:0007669"/>
    <property type="project" value="UniProtKB-EC"/>
</dbReference>
<dbReference type="PROSITE" id="PS00769">
    <property type="entry name" value="TRANSTHYRETIN_2"/>
    <property type="match status" value="1"/>
</dbReference>
<dbReference type="PANTHER" id="PTHR43466">
    <property type="entry name" value="2-OXO-4-HYDROXY-4-CARBOXY-5-UREIDOIMIDAZOLINE DECARBOXYLASE-RELATED"/>
    <property type="match status" value="1"/>
</dbReference>
<dbReference type="NCBIfam" id="TIGR02962">
    <property type="entry name" value="hdxy_isourate"/>
    <property type="match status" value="1"/>
</dbReference>
<dbReference type="AlphaFoldDB" id="A0A7Y7B072"/>
<dbReference type="PROSITE" id="PS00768">
    <property type="entry name" value="TRANSTHYRETIN_1"/>
    <property type="match status" value="1"/>
</dbReference>
<dbReference type="Gene3D" id="2.60.40.180">
    <property type="entry name" value="Transthyretin/hydroxyisourate hydrolase domain"/>
    <property type="match status" value="1"/>
</dbReference>
<dbReference type="InterPro" id="IPR036817">
    <property type="entry name" value="Transthyretin/HIU_hydrolase_sf"/>
</dbReference>
<dbReference type="RefSeq" id="WP_171078044.1">
    <property type="nucleotide sequence ID" value="NZ_BNBU01000007.1"/>
</dbReference>
<evidence type="ECO:0000256" key="2">
    <source>
        <dbReference type="ARBA" id="ARBA00001163"/>
    </source>
</evidence>
<dbReference type="InterPro" id="IPR023419">
    <property type="entry name" value="Transthyretin_CS"/>
</dbReference>
<evidence type="ECO:0000259" key="10">
    <source>
        <dbReference type="Pfam" id="PF00576"/>
    </source>
</evidence>
<dbReference type="NCBIfam" id="NF010372">
    <property type="entry name" value="PRK13798.1"/>
    <property type="match status" value="1"/>
</dbReference>
<dbReference type="PRINTS" id="PR00189">
    <property type="entry name" value="TRNSTHYRETIN"/>
</dbReference>
<dbReference type="PANTHER" id="PTHR43466:SF1">
    <property type="entry name" value="2-OXO-4-HYDROXY-4-CARBOXY-5-UREIDOIMIDAZOLINE DECARBOXYLASE-RELATED"/>
    <property type="match status" value="1"/>
</dbReference>
<keyword evidence="5" id="KW-0210">Decarboxylase</keyword>
<evidence type="ECO:0000256" key="8">
    <source>
        <dbReference type="PIRSR" id="PIRSR600895-51"/>
    </source>
</evidence>
<keyword evidence="6" id="KW-0378">Hydrolase</keyword>
<keyword evidence="13" id="KW-1185">Reference proteome</keyword>
<keyword evidence="7 12" id="KW-0456">Lyase</keyword>
<evidence type="ECO:0000256" key="5">
    <source>
        <dbReference type="ARBA" id="ARBA00022793"/>
    </source>
</evidence>
<dbReference type="SUPFAM" id="SSF49472">
    <property type="entry name" value="Transthyretin (synonym: prealbumin)"/>
    <property type="match status" value="1"/>
</dbReference>
<evidence type="ECO:0000313" key="12">
    <source>
        <dbReference type="EMBL" id="NVK76241.1"/>
    </source>
</evidence>
<dbReference type="InterPro" id="IPR000895">
    <property type="entry name" value="Transthyretin/HIU_hydrolase"/>
</dbReference>
<gene>
    <name evidence="12" type="primary">uraD</name>
    <name evidence="12" type="ORF">HG542_01045</name>
</gene>
<evidence type="ECO:0000256" key="7">
    <source>
        <dbReference type="ARBA" id="ARBA00023239"/>
    </source>
</evidence>
<protein>
    <submittedName>
        <fullName evidence="12">2-oxo-4-hydroxy-4-carboxy-5-ureidoimidazoline decarboxylase</fullName>
        <ecNumber evidence="12">4.1.1.97</ecNumber>
    </submittedName>
</protein>
<dbReference type="Proteomes" id="UP000587462">
    <property type="component" value="Unassembled WGS sequence"/>
</dbReference>
<dbReference type="InterPro" id="IPR018020">
    <property type="entry name" value="OHCU_decarboxylase"/>
</dbReference>
<evidence type="ECO:0000256" key="3">
    <source>
        <dbReference type="ARBA" id="ARBA00004754"/>
    </source>
</evidence>
<dbReference type="Pfam" id="PF09349">
    <property type="entry name" value="OHCU_decarbox"/>
    <property type="match status" value="1"/>
</dbReference>
<dbReference type="GO" id="GO:0006144">
    <property type="term" value="P:purine nucleobase metabolic process"/>
    <property type="evidence" value="ECO:0007669"/>
    <property type="project" value="UniProtKB-KW"/>
</dbReference>
<dbReference type="InterPro" id="IPR036778">
    <property type="entry name" value="OHCU_decarboxylase_sf"/>
</dbReference>
<dbReference type="GO" id="GO:0051997">
    <property type="term" value="F:2-oxo-4-hydroxy-4-carboxy-5-ureidoimidazoline decarboxylase activity"/>
    <property type="evidence" value="ECO:0007669"/>
    <property type="project" value="UniProtKB-EC"/>
</dbReference>
<dbReference type="Gene3D" id="1.10.3330.10">
    <property type="entry name" value="Oxo-4-hydroxy-4-carboxy-5-ureidoimidazoline decarboxylase"/>
    <property type="match status" value="1"/>
</dbReference>
<evidence type="ECO:0000256" key="6">
    <source>
        <dbReference type="ARBA" id="ARBA00022801"/>
    </source>
</evidence>
<dbReference type="SUPFAM" id="SSF158694">
    <property type="entry name" value="UraD-Like"/>
    <property type="match status" value="1"/>
</dbReference>
<dbReference type="CDD" id="cd05822">
    <property type="entry name" value="TLP_HIUase"/>
    <property type="match status" value="1"/>
</dbReference>
<evidence type="ECO:0000313" key="13">
    <source>
        <dbReference type="Proteomes" id="UP000587462"/>
    </source>
</evidence>
<evidence type="ECO:0000256" key="9">
    <source>
        <dbReference type="SAM" id="MobiDB-lite"/>
    </source>
</evidence>
<comment type="catalytic activity">
    <reaction evidence="1">
        <text>5-hydroxyisourate + H2O = 5-hydroxy-2-oxo-4-ureido-2,5-dihydro-1H-imidazole-5-carboxylate + H(+)</text>
        <dbReference type="Rhea" id="RHEA:23736"/>
        <dbReference type="ChEBI" id="CHEBI:15377"/>
        <dbReference type="ChEBI" id="CHEBI:15378"/>
        <dbReference type="ChEBI" id="CHEBI:18072"/>
        <dbReference type="ChEBI" id="CHEBI:58639"/>
        <dbReference type="EC" id="3.5.2.17"/>
    </reaction>
</comment>
<evidence type="ECO:0000259" key="11">
    <source>
        <dbReference type="Pfam" id="PF09349"/>
    </source>
</evidence>
<dbReference type="GO" id="GO:0019628">
    <property type="term" value="P:urate catabolic process"/>
    <property type="evidence" value="ECO:0007669"/>
    <property type="project" value="TreeGrafter"/>
</dbReference>
<dbReference type="InterPro" id="IPR023416">
    <property type="entry name" value="Transthyretin/HIU_hydrolase_d"/>
</dbReference>
<dbReference type="InterPro" id="IPR014306">
    <property type="entry name" value="Hydroxyisourate_hydrolase"/>
</dbReference>
<feature type="domain" description="Oxo-4-hydroxy-4-carboxy-5-ureidoimidazoline decarboxylase" evidence="11">
    <location>
        <begin position="14"/>
        <end position="163"/>
    </location>
</feature>
<dbReference type="EMBL" id="JABBXF010000002">
    <property type="protein sequence ID" value="NVK76241.1"/>
    <property type="molecule type" value="Genomic_DNA"/>
</dbReference>
<dbReference type="NCBIfam" id="TIGR03180">
    <property type="entry name" value="UraD_2"/>
    <property type="match status" value="1"/>
</dbReference>
<feature type="binding site" evidence="8">
    <location>
        <position position="216"/>
    </location>
    <ligand>
        <name>substrate</name>
    </ligand>
</feature>
<comment type="catalytic activity">
    <reaction evidence="2">
        <text>5-hydroxy-2-oxo-4-ureido-2,5-dihydro-1H-imidazole-5-carboxylate + H(+) = (S)-allantoin + CO2</text>
        <dbReference type="Rhea" id="RHEA:26301"/>
        <dbReference type="ChEBI" id="CHEBI:15378"/>
        <dbReference type="ChEBI" id="CHEBI:15678"/>
        <dbReference type="ChEBI" id="CHEBI:16526"/>
        <dbReference type="ChEBI" id="CHEBI:58639"/>
        <dbReference type="EC" id="4.1.1.97"/>
    </reaction>
</comment>
<evidence type="ECO:0000256" key="1">
    <source>
        <dbReference type="ARBA" id="ARBA00001043"/>
    </source>
</evidence>
<accession>A0A7Y7B072</accession>